<gene>
    <name evidence="9" type="ORF">U27_00686</name>
</gene>
<accession>A0A081C883</accession>
<keyword evidence="2 9" id="KW-0132">Cell division</keyword>
<dbReference type="eggNOG" id="COG2919">
    <property type="taxonomic scope" value="Bacteria"/>
</dbReference>
<dbReference type="Proteomes" id="UP000030661">
    <property type="component" value="Unassembled WGS sequence"/>
</dbReference>
<proteinExistence type="predicted"/>
<keyword evidence="6" id="KW-0131">Cell cycle</keyword>
<organism evidence="9">
    <name type="scientific">Vecturithrix granuli</name>
    <dbReference type="NCBI Taxonomy" id="1499967"/>
    <lineage>
        <taxon>Bacteria</taxon>
        <taxon>Candidatus Moduliflexota</taxon>
        <taxon>Candidatus Vecturitrichia</taxon>
        <taxon>Candidatus Vecturitrichales</taxon>
        <taxon>Candidatus Vecturitrichaceae</taxon>
        <taxon>Candidatus Vecturithrix</taxon>
    </lineage>
</organism>
<sequence length="116" mass="13523">MARSPKKARMLKQLPEPQQPYKFWKDLSFFGCVLSALLLAVMVLTLFNPDSGIPKVREVQQIKQQLVAEIEQLKAENDQLAQKIEAMKTDPFWQEKIAREELNMARPDEIIYKFSE</sequence>
<keyword evidence="3 8" id="KW-0812">Transmembrane</keyword>
<evidence type="ECO:0000256" key="4">
    <source>
        <dbReference type="ARBA" id="ARBA00022989"/>
    </source>
</evidence>
<dbReference type="PANTHER" id="PTHR37485:SF1">
    <property type="entry name" value="CELL DIVISION PROTEIN FTSB"/>
    <property type="match status" value="1"/>
</dbReference>
<protein>
    <submittedName>
        <fullName evidence="9">Cell division protein FtsB</fullName>
    </submittedName>
</protein>
<dbReference type="EMBL" id="DF820475">
    <property type="protein sequence ID" value="GAK60788.1"/>
    <property type="molecule type" value="Genomic_DNA"/>
</dbReference>
<evidence type="ECO:0000313" key="9">
    <source>
        <dbReference type="EMBL" id="GAK60788.1"/>
    </source>
</evidence>
<feature type="coiled-coil region" evidence="7">
    <location>
        <begin position="56"/>
        <end position="90"/>
    </location>
</feature>
<evidence type="ECO:0000256" key="1">
    <source>
        <dbReference type="ARBA" id="ARBA00022475"/>
    </source>
</evidence>
<dbReference type="PANTHER" id="PTHR37485">
    <property type="entry name" value="CELL DIVISION PROTEIN FTSB"/>
    <property type="match status" value="1"/>
</dbReference>
<keyword evidence="10" id="KW-1185">Reference proteome</keyword>
<evidence type="ECO:0000256" key="2">
    <source>
        <dbReference type="ARBA" id="ARBA00022618"/>
    </source>
</evidence>
<evidence type="ECO:0000256" key="8">
    <source>
        <dbReference type="SAM" id="Phobius"/>
    </source>
</evidence>
<dbReference type="STRING" id="1499967.U27_00686"/>
<evidence type="ECO:0000256" key="6">
    <source>
        <dbReference type="ARBA" id="ARBA00023306"/>
    </source>
</evidence>
<dbReference type="GO" id="GO:0043093">
    <property type="term" value="P:FtsZ-dependent cytokinesis"/>
    <property type="evidence" value="ECO:0007669"/>
    <property type="project" value="TreeGrafter"/>
</dbReference>
<keyword evidence="7" id="KW-0175">Coiled coil</keyword>
<evidence type="ECO:0000256" key="5">
    <source>
        <dbReference type="ARBA" id="ARBA00023136"/>
    </source>
</evidence>
<reference evidence="9" key="1">
    <citation type="journal article" date="2015" name="PeerJ">
        <title>First genomic representation of candidate bacterial phylum KSB3 points to enhanced environmental sensing as a trigger of wastewater bulking.</title>
        <authorList>
            <person name="Sekiguchi Y."/>
            <person name="Ohashi A."/>
            <person name="Parks D.H."/>
            <person name="Yamauchi T."/>
            <person name="Tyson G.W."/>
            <person name="Hugenholtz P."/>
        </authorList>
    </citation>
    <scope>NUCLEOTIDE SEQUENCE [LARGE SCALE GENOMIC DNA]</scope>
</reference>
<dbReference type="InterPro" id="IPR007060">
    <property type="entry name" value="FtsL/DivIC"/>
</dbReference>
<name>A0A081C883_VECG1</name>
<keyword evidence="1" id="KW-1003">Cell membrane</keyword>
<dbReference type="InterPro" id="IPR023081">
    <property type="entry name" value="Cell_div_FtsB"/>
</dbReference>
<dbReference type="HOGENOM" id="CLU_2091972_0_0_0"/>
<keyword evidence="5 8" id="KW-0472">Membrane</keyword>
<dbReference type="Pfam" id="PF04977">
    <property type="entry name" value="DivIC"/>
    <property type="match status" value="1"/>
</dbReference>
<dbReference type="AlphaFoldDB" id="A0A081C883"/>
<dbReference type="GO" id="GO:0030428">
    <property type="term" value="C:cell septum"/>
    <property type="evidence" value="ECO:0007669"/>
    <property type="project" value="TreeGrafter"/>
</dbReference>
<feature type="transmembrane region" description="Helical" evidence="8">
    <location>
        <begin position="27"/>
        <end position="47"/>
    </location>
</feature>
<evidence type="ECO:0000313" key="10">
    <source>
        <dbReference type="Proteomes" id="UP000030661"/>
    </source>
</evidence>
<evidence type="ECO:0000256" key="7">
    <source>
        <dbReference type="SAM" id="Coils"/>
    </source>
</evidence>
<evidence type="ECO:0000256" key="3">
    <source>
        <dbReference type="ARBA" id="ARBA00022692"/>
    </source>
</evidence>
<keyword evidence="4 8" id="KW-1133">Transmembrane helix</keyword>